<dbReference type="GO" id="GO:0008270">
    <property type="term" value="F:zinc ion binding"/>
    <property type="evidence" value="ECO:0007669"/>
    <property type="project" value="UniProtKB-KW"/>
</dbReference>
<feature type="region of interest" description="Disordered" evidence="4">
    <location>
        <begin position="23"/>
        <end position="43"/>
    </location>
</feature>
<evidence type="ECO:0000256" key="2">
    <source>
        <dbReference type="ARBA" id="ARBA00022771"/>
    </source>
</evidence>
<evidence type="ECO:0000259" key="5">
    <source>
        <dbReference type="Pfam" id="PF00641"/>
    </source>
</evidence>
<feature type="region of interest" description="Disordered" evidence="4">
    <location>
        <begin position="262"/>
        <end position="315"/>
    </location>
</feature>
<feature type="compositionally biased region" description="Polar residues" evidence="4">
    <location>
        <begin position="64"/>
        <end position="80"/>
    </location>
</feature>
<proteinExistence type="predicted"/>
<feature type="region of interest" description="Disordered" evidence="4">
    <location>
        <begin position="122"/>
        <end position="149"/>
    </location>
</feature>
<keyword evidence="7" id="KW-1185">Reference proteome</keyword>
<dbReference type="OrthoDB" id="2447173at2759"/>
<evidence type="ECO:0000313" key="6">
    <source>
        <dbReference type="EMBL" id="OAQ25109.1"/>
    </source>
</evidence>
<feature type="compositionally biased region" description="Low complexity" evidence="4">
    <location>
        <begin position="125"/>
        <end position="134"/>
    </location>
</feature>
<evidence type="ECO:0000313" key="7">
    <source>
        <dbReference type="Proteomes" id="UP000078512"/>
    </source>
</evidence>
<dbReference type="AlphaFoldDB" id="A0A197JL62"/>
<keyword evidence="3" id="KW-0862">Zinc</keyword>
<accession>A0A197JL62</accession>
<keyword evidence="2" id="KW-0863">Zinc-finger</keyword>
<feature type="domain" description="RanBP2-type" evidence="5">
    <location>
        <begin position="333"/>
        <end position="355"/>
    </location>
</feature>
<feature type="compositionally biased region" description="Polar residues" evidence="4">
    <location>
        <begin position="286"/>
        <end position="299"/>
    </location>
</feature>
<dbReference type="EMBL" id="KV442083">
    <property type="protein sequence ID" value="OAQ25109.1"/>
    <property type="molecule type" value="Genomic_DNA"/>
</dbReference>
<feature type="compositionally biased region" description="Low complexity" evidence="4">
    <location>
        <begin position="208"/>
        <end position="227"/>
    </location>
</feature>
<reference evidence="6 7" key="1">
    <citation type="submission" date="2016-05" db="EMBL/GenBank/DDBJ databases">
        <title>Genome sequencing reveals origins of a unique bacterial endosymbiosis in the earliest lineages of terrestrial Fungi.</title>
        <authorList>
            <consortium name="DOE Joint Genome Institute"/>
            <person name="Uehling J."/>
            <person name="Gryganskyi A."/>
            <person name="Hameed K."/>
            <person name="Tschaplinski T."/>
            <person name="Misztal P."/>
            <person name="Wu S."/>
            <person name="Desiro A."/>
            <person name="Vande Pol N."/>
            <person name="Du Z.-Y."/>
            <person name="Zienkiewicz A."/>
            <person name="Zienkiewicz K."/>
            <person name="Morin E."/>
            <person name="Tisserant E."/>
            <person name="Splivallo R."/>
            <person name="Hainaut M."/>
            <person name="Henrissat B."/>
            <person name="Ohm R."/>
            <person name="Kuo A."/>
            <person name="Yan J."/>
            <person name="Lipzen A."/>
            <person name="Nolan M."/>
            <person name="Labutti K."/>
            <person name="Barry K."/>
            <person name="Goldstein A."/>
            <person name="Labbe J."/>
            <person name="Schadt C."/>
            <person name="Tuskan G."/>
            <person name="Grigoriev I."/>
            <person name="Martin F."/>
            <person name="Vilgalys R."/>
            <person name="Bonito G."/>
        </authorList>
    </citation>
    <scope>NUCLEOTIDE SEQUENCE [LARGE SCALE GENOMIC DNA]</scope>
    <source>
        <strain evidence="6 7">AG-77</strain>
    </source>
</reference>
<dbReference type="Proteomes" id="UP000078512">
    <property type="component" value="Unassembled WGS sequence"/>
</dbReference>
<gene>
    <name evidence="6" type="ORF">K457DRAFT_23488</name>
</gene>
<evidence type="ECO:0000256" key="1">
    <source>
        <dbReference type="ARBA" id="ARBA00022723"/>
    </source>
</evidence>
<evidence type="ECO:0000256" key="4">
    <source>
        <dbReference type="SAM" id="MobiDB-lite"/>
    </source>
</evidence>
<feature type="compositionally biased region" description="Polar residues" evidence="4">
    <location>
        <begin position="34"/>
        <end position="43"/>
    </location>
</feature>
<protein>
    <recommendedName>
        <fullName evidence="5">RanBP2-type domain-containing protein</fullName>
    </recommendedName>
</protein>
<dbReference type="Pfam" id="PF00641">
    <property type="entry name" value="Zn_ribbon_RanBP"/>
    <property type="match status" value="1"/>
</dbReference>
<feature type="compositionally biased region" description="Low complexity" evidence="4">
    <location>
        <begin position="262"/>
        <end position="274"/>
    </location>
</feature>
<feature type="region of interest" description="Disordered" evidence="4">
    <location>
        <begin position="60"/>
        <end position="85"/>
    </location>
</feature>
<feature type="region of interest" description="Disordered" evidence="4">
    <location>
        <begin position="200"/>
        <end position="229"/>
    </location>
</feature>
<dbReference type="InterPro" id="IPR001876">
    <property type="entry name" value="Znf_RanBP2"/>
</dbReference>
<evidence type="ECO:0000256" key="3">
    <source>
        <dbReference type="ARBA" id="ARBA00022833"/>
    </source>
</evidence>
<keyword evidence="1" id="KW-0479">Metal-binding</keyword>
<organism evidence="6 7">
    <name type="scientific">Linnemannia elongata AG-77</name>
    <dbReference type="NCBI Taxonomy" id="1314771"/>
    <lineage>
        <taxon>Eukaryota</taxon>
        <taxon>Fungi</taxon>
        <taxon>Fungi incertae sedis</taxon>
        <taxon>Mucoromycota</taxon>
        <taxon>Mortierellomycotina</taxon>
        <taxon>Mortierellomycetes</taxon>
        <taxon>Mortierellales</taxon>
        <taxon>Mortierellaceae</taxon>
        <taxon>Linnemannia</taxon>
    </lineage>
</organism>
<feature type="compositionally biased region" description="Basic residues" evidence="4">
    <location>
        <begin position="139"/>
        <end position="149"/>
    </location>
</feature>
<sequence length="379" mass="42110">MAARTATTTKVLEWTRRRITQSASKHRTVADQLSLHTSNPGRARLSTYTAPRQAQKHIIPGSIPKQQQQSPSTADPTTPIAQPLEQTLDRRLRFLSKTRSTFAKNHTPTAPTSTVAGNAAFFDHSNQSSSNNTNEQRHQQRHRKSKRSLLKSYRPGFQPGDFICPQCGTHNFRSPEHAQVVLHQSTVVRLSKKHDHLSFAGQHGAGGDTAATGAVGAGSQTQQQHQQPLTRFQREIIPPQRKYPQGAAGHCFECGFQTSFTPPSSSSATSQSNSILTDPLKDQDYNPRNSPSTASTTQARETHEQHAGIPSSSLLSAQYRNDIRLTNPRDYVCPHCQTVNYSNRLHCVGCGTLAPWIQTRIVEQTRHSPSHRRSTRRVK</sequence>
<name>A0A197JL62_9FUNG</name>